<feature type="chain" id="PRO_5017059443" evidence="2">
    <location>
        <begin position="28"/>
        <end position="220"/>
    </location>
</feature>
<feature type="signal peptide" evidence="2">
    <location>
        <begin position="1"/>
        <end position="27"/>
    </location>
</feature>
<keyword evidence="1" id="KW-1133">Transmembrane helix</keyword>
<evidence type="ECO:0000259" key="3">
    <source>
        <dbReference type="Pfam" id="PF07589"/>
    </source>
</evidence>
<keyword evidence="5" id="KW-1185">Reference proteome</keyword>
<dbReference type="Proteomes" id="UP000253529">
    <property type="component" value="Unassembled WGS sequence"/>
</dbReference>
<dbReference type="OrthoDB" id="8256154at2"/>
<comment type="caution">
    <text evidence="4">The sequence shown here is derived from an EMBL/GenBank/DDBJ whole genome shotgun (WGS) entry which is preliminary data.</text>
</comment>
<dbReference type="AlphaFoldDB" id="A0A366ET04"/>
<evidence type="ECO:0000313" key="4">
    <source>
        <dbReference type="EMBL" id="RBP04649.1"/>
    </source>
</evidence>
<keyword evidence="1" id="KW-0472">Membrane</keyword>
<dbReference type="InterPro" id="IPR013424">
    <property type="entry name" value="Ice-binding_C"/>
</dbReference>
<name>A0A366ET04_9HYPH</name>
<dbReference type="NCBIfam" id="TIGR02595">
    <property type="entry name" value="PEP_CTERM"/>
    <property type="match status" value="1"/>
</dbReference>
<evidence type="ECO:0000256" key="1">
    <source>
        <dbReference type="SAM" id="Phobius"/>
    </source>
</evidence>
<dbReference type="Pfam" id="PF07589">
    <property type="entry name" value="PEP-CTERM"/>
    <property type="match status" value="1"/>
</dbReference>
<keyword evidence="2" id="KW-0732">Signal</keyword>
<evidence type="ECO:0000313" key="5">
    <source>
        <dbReference type="Proteomes" id="UP000253529"/>
    </source>
</evidence>
<keyword evidence="1" id="KW-0812">Transmembrane</keyword>
<organism evidence="4 5">
    <name type="scientific">Roseiarcus fermentans</name>
    <dbReference type="NCBI Taxonomy" id="1473586"/>
    <lineage>
        <taxon>Bacteria</taxon>
        <taxon>Pseudomonadati</taxon>
        <taxon>Pseudomonadota</taxon>
        <taxon>Alphaproteobacteria</taxon>
        <taxon>Hyphomicrobiales</taxon>
        <taxon>Roseiarcaceae</taxon>
        <taxon>Roseiarcus</taxon>
    </lineage>
</organism>
<sequence length="220" mass="21898">MTTSHVVTAAIVAGAIVSVVAPSAAFADNLVLNQWYGGQFSSPGPLTGGVYTSLGTDGPTFPTGFANAVAAPASPWVISLTHPGTLTVTDVQASGDQFELFDNGVAMTPAASPFTGPGQNPGQSGQAGGFTSASTVGAYVGADINAALGNKSFSSGTFYLSPGANAITGKLLAANTQGPGDFDFVAASVPEPSTWAMILLGFAGFGVAGYRKSRARISIA</sequence>
<reference evidence="4 5" key="1">
    <citation type="submission" date="2018-06" db="EMBL/GenBank/DDBJ databases">
        <title>Genomic Encyclopedia of Type Strains, Phase IV (KMG-IV): sequencing the most valuable type-strain genomes for metagenomic binning, comparative biology and taxonomic classification.</title>
        <authorList>
            <person name="Goeker M."/>
        </authorList>
    </citation>
    <scope>NUCLEOTIDE SEQUENCE [LARGE SCALE GENOMIC DNA]</scope>
    <source>
        <strain evidence="4 5">DSM 24875</strain>
    </source>
</reference>
<feature type="domain" description="Ice-binding protein C-terminal" evidence="3">
    <location>
        <begin position="188"/>
        <end position="212"/>
    </location>
</feature>
<feature type="transmembrane region" description="Helical" evidence="1">
    <location>
        <begin position="193"/>
        <end position="210"/>
    </location>
</feature>
<dbReference type="EMBL" id="QNRK01000038">
    <property type="protein sequence ID" value="RBP04649.1"/>
    <property type="molecule type" value="Genomic_DNA"/>
</dbReference>
<proteinExistence type="predicted"/>
<accession>A0A366ET04</accession>
<gene>
    <name evidence="4" type="ORF">DFR50_13833</name>
</gene>
<evidence type="ECO:0000256" key="2">
    <source>
        <dbReference type="SAM" id="SignalP"/>
    </source>
</evidence>
<protein>
    <submittedName>
        <fullName evidence="4">Putative secreted protein with PEP-CTERM sorting signal</fullName>
    </submittedName>
</protein>
<dbReference type="RefSeq" id="WP_113892068.1">
    <property type="nucleotide sequence ID" value="NZ_QNRK01000038.1"/>
</dbReference>